<comment type="caution">
    <text evidence="2">The sequence shown here is derived from an EMBL/GenBank/DDBJ whole genome shotgun (WGS) entry which is preliminary data.</text>
</comment>
<feature type="domain" description="HTH luxR-type" evidence="1">
    <location>
        <begin position="247"/>
        <end position="304"/>
    </location>
</feature>
<reference evidence="2 3" key="1">
    <citation type="journal article" date="2011" name="Int. J. Syst. Evol. Microbiol.">
        <title>Zhongshania antarctica gen. nov., sp. nov. and Zhongshania guokunii sp. nov., gammaproteobacteria respectively isolated from coastal attached (fast) ice and surface seawater of the Antarctic.</title>
        <authorList>
            <person name="Li H.J."/>
            <person name="Zhang X.Y."/>
            <person name="Chen C.X."/>
            <person name="Zhang Y.J."/>
            <person name="Gao Z.M."/>
            <person name="Yu Y."/>
            <person name="Chen X.L."/>
            <person name="Chen B."/>
            <person name="Zhang Y.Z."/>
        </authorList>
    </citation>
    <scope>NUCLEOTIDE SEQUENCE [LARGE SCALE GENOMIC DNA]</scope>
    <source>
        <strain evidence="2 3">15-R06ZXC-3</strain>
    </source>
</reference>
<dbReference type="InterPro" id="IPR036388">
    <property type="entry name" value="WH-like_DNA-bd_sf"/>
</dbReference>
<evidence type="ECO:0000259" key="1">
    <source>
        <dbReference type="SMART" id="SM00421"/>
    </source>
</evidence>
<dbReference type="Gene3D" id="1.10.10.10">
    <property type="entry name" value="Winged helix-like DNA-binding domain superfamily/Winged helix DNA-binding domain"/>
    <property type="match status" value="1"/>
</dbReference>
<evidence type="ECO:0000313" key="3">
    <source>
        <dbReference type="Proteomes" id="UP001557465"/>
    </source>
</evidence>
<dbReference type="SMART" id="SM00421">
    <property type="entry name" value="HTH_LUXR"/>
    <property type="match status" value="1"/>
</dbReference>
<dbReference type="Pfam" id="PF04545">
    <property type="entry name" value="Sigma70_r4"/>
    <property type="match status" value="1"/>
</dbReference>
<proteinExistence type="predicted"/>
<keyword evidence="3" id="KW-1185">Reference proteome</keyword>
<dbReference type="InterPro" id="IPR016032">
    <property type="entry name" value="Sig_transdc_resp-reg_C-effctor"/>
</dbReference>
<dbReference type="InterPro" id="IPR000792">
    <property type="entry name" value="Tscrpt_reg_LuxR_C"/>
</dbReference>
<dbReference type="SUPFAM" id="SSF46894">
    <property type="entry name" value="C-terminal effector domain of the bipartite response regulators"/>
    <property type="match status" value="1"/>
</dbReference>
<dbReference type="EMBL" id="JBFRYC010000023">
    <property type="protein sequence ID" value="MEX1663679.1"/>
    <property type="molecule type" value="Genomic_DNA"/>
</dbReference>
<protein>
    <submittedName>
        <fullName evidence="2">Sigma factor-like helix-turn-helix DNA-binding protein</fullName>
    </submittedName>
</protein>
<sequence length="311" mass="31711">MHGPLQVITMGFGPGADGEVRVLAEVDRLQGRGVLRLIDMLFVAKDEDGTIQRLVVGDGEDFGVLLASIIPLDAAHHMKTAVGEGTSGFEVADAWALIESLSPGTALAFLLIEHGWAQPLFHVIAETGGTLLGEGFLTPETGLFVGAEVAAMEQVATEIAAVQAAEAHALLLALAAQTHAAESIAASEAIGGAAAARAIQALITAGLVEEAAAHEAVDALIAAGLIAAAAYEAAAEAVAEGAATIKAASITMAQALVLRYLPTPLTFAVIAEKLGISRAAAKQLAERAYKKLGVHSRAEAVARARALGLID</sequence>
<dbReference type="Proteomes" id="UP001557465">
    <property type="component" value="Unassembled WGS sequence"/>
</dbReference>
<evidence type="ECO:0000313" key="2">
    <source>
        <dbReference type="EMBL" id="MEX1663679.1"/>
    </source>
</evidence>
<gene>
    <name evidence="2" type="ORF">AB4874_19020</name>
</gene>
<dbReference type="RefSeq" id="WP_368393179.1">
    <property type="nucleotide sequence ID" value="NZ_JBFRYC010000023.1"/>
</dbReference>
<dbReference type="InterPro" id="IPR007630">
    <property type="entry name" value="RNA_pol_sigma70_r4"/>
</dbReference>
<name>A0ABV3TQ22_9RHOB</name>
<accession>A0ABV3TQ22</accession>
<organism evidence="2 3">
    <name type="scientific">Thioclava arctica</name>
    <dbReference type="NCBI Taxonomy" id="3238301"/>
    <lineage>
        <taxon>Bacteria</taxon>
        <taxon>Pseudomonadati</taxon>
        <taxon>Pseudomonadota</taxon>
        <taxon>Alphaproteobacteria</taxon>
        <taxon>Rhodobacterales</taxon>
        <taxon>Paracoccaceae</taxon>
        <taxon>Thioclava</taxon>
    </lineage>
</organism>